<dbReference type="InterPro" id="IPR025661">
    <property type="entry name" value="Pept_asp_AS"/>
</dbReference>
<comment type="similarity">
    <text evidence="1">Belongs to the peptidase C1 family.</text>
</comment>
<evidence type="ECO:0000313" key="5">
    <source>
        <dbReference type="Proteomes" id="UP000230423"/>
    </source>
</evidence>
<dbReference type="OrthoDB" id="10058785at2759"/>
<keyword evidence="4" id="KW-0645">Protease</keyword>
<dbReference type="Gene3D" id="3.90.70.10">
    <property type="entry name" value="Cysteine proteinases"/>
    <property type="match status" value="1"/>
</dbReference>
<dbReference type="InterPro" id="IPR013128">
    <property type="entry name" value="Peptidase_C1A"/>
</dbReference>
<evidence type="ECO:0000313" key="4">
    <source>
        <dbReference type="EMBL" id="PIO68317.1"/>
    </source>
</evidence>
<dbReference type="EMBL" id="KZ347153">
    <property type="protein sequence ID" value="PIO68317.1"/>
    <property type="molecule type" value="Genomic_DNA"/>
</dbReference>
<dbReference type="InterPro" id="IPR000668">
    <property type="entry name" value="Peptidase_C1A_C"/>
</dbReference>
<dbReference type="PANTHER" id="PTHR12411">
    <property type="entry name" value="CYSTEINE PROTEASE FAMILY C1-RELATED"/>
    <property type="match status" value="1"/>
</dbReference>
<evidence type="ECO:0000256" key="2">
    <source>
        <dbReference type="ARBA" id="ARBA00023157"/>
    </source>
</evidence>
<keyword evidence="5" id="KW-1185">Reference proteome</keyword>
<dbReference type="SMART" id="SM00645">
    <property type="entry name" value="Pept_C1"/>
    <property type="match status" value="1"/>
</dbReference>
<reference evidence="4 5" key="1">
    <citation type="submission" date="2015-09" db="EMBL/GenBank/DDBJ databases">
        <title>Draft genome of the parasitic nematode Teladorsagia circumcincta isolate WARC Sus (inbred).</title>
        <authorList>
            <person name="Mitreva M."/>
        </authorList>
    </citation>
    <scope>NUCLEOTIDE SEQUENCE [LARGE SCALE GENOMIC DNA]</scope>
    <source>
        <strain evidence="4 5">S</strain>
    </source>
</reference>
<dbReference type="Proteomes" id="UP000230423">
    <property type="component" value="Unassembled WGS sequence"/>
</dbReference>
<dbReference type="InterPro" id="IPR038765">
    <property type="entry name" value="Papain-like_cys_pep_sf"/>
</dbReference>
<feature type="domain" description="Peptidase C1A papain C-terminal" evidence="3">
    <location>
        <begin position="1"/>
        <end position="166"/>
    </location>
</feature>
<keyword evidence="4" id="KW-0378">Hydrolase</keyword>
<proteinExistence type="inferred from homology"/>
<sequence>NHWESRFQGSCRPYEIHPCGFHKDEPYYGECDDLADTPRCKRRCLLGYAKSYPSDKHYGKTAYQLPMSVEAIQREIMRNGPVVAGFTVYEDFAYYTGGVYRHKAGKKTGGHAVKVIGWGVERKGGESIPYWLVANSWHNDWGENGYFRIIRGINDCGFEERMVAGLVQG</sequence>
<protein>
    <submittedName>
        <fullName evidence="4">Papain family cysteine protease</fullName>
    </submittedName>
</protein>
<evidence type="ECO:0000259" key="3">
    <source>
        <dbReference type="SMART" id="SM00645"/>
    </source>
</evidence>
<keyword evidence="2" id="KW-1015">Disulfide bond</keyword>
<dbReference type="PROSITE" id="PS00639">
    <property type="entry name" value="THIOL_PROTEASE_HIS"/>
    <property type="match status" value="1"/>
</dbReference>
<organism evidence="4 5">
    <name type="scientific">Teladorsagia circumcincta</name>
    <name type="common">Brown stomach worm</name>
    <name type="synonym">Ostertagia circumcincta</name>
    <dbReference type="NCBI Taxonomy" id="45464"/>
    <lineage>
        <taxon>Eukaryota</taxon>
        <taxon>Metazoa</taxon>
        <taxon>Ecdysozoa</taxon>
        <taxon>Nematoda</taxon>
        <taxon>Chromadorea</taxon>
        <taxon>Rhabditida</taxon>
        <taxon>Rhabditina</taxon>
        <taxon>Rhabditomorpha</taxon>
        <taxon>Strongyloidea</taxon>
        <taxon>Trichostrongylidae</taxon>
        <taxon>Teladorsagia</taxon>
    </lineage>
</organism>
<name>A0A2G9UDK8_TELCI</name>
<gene>
    <name evidence="4" type="ORF">TELCIR_09900</name>
</gene>
<dbReference type="PROSITE" id="PS00640">
    <property type="entry name" value="THIOL_PROTEASE_ASN"/>
    <property type="match status" value="1"/>
</dbReference>
<dbReference type="Pfam" id="PF00112">
    <property type="entry name" value="Peptidase_C1"/>
    <property type="match status" value="1"/>
</dbReference>
<dbReference type="GO" id="GO:0008234">
    <property type="term" value="F:cysteine-type peptidase activity"/>
    <property type="evidence" value="ECO:0007669"/>
    <property type="project" value="InterPro"/>
</dbReference>
<dbReference type="InterPro" id="IPR025660">
    <property type="entry name" value="Pept_his_AS"/>
</dbReference>
<dbReference type="SUPFAM" id="SSF54001">
    <property type="entry name" value="Cysteine proteinases"/>
    <property type="match status" value="1"/>
</dbReference>
<feature type="non-terminal residue" evidence="4">
    <location>
        <position position="1"/>
    </location>
</feature>
<dbReference type="GO" id="GO:0006508">
    <property type="term" value="P:proteolysis"/>
    <property type="evidence" value="ECO:0007669"/>
    <property type="project" value="UniProtKB-KW"/>
</dbReference>
<accession>A0A2G9UDK8</accession>
<evidence type="ECO:0000256" key="1">
    <source>
        <dbReference type="ARBA" id="ARBA00008455"/>
    </source>
</evidence>
<dbReference type="AlphaFoldDB" id="A0A2G9UDK8"/>